<organism evidence="2 3">
    <name type="scientific">Oryza sativa subsp. indica</name>
    <name type="common">Rice</name>
    <dbReference type="NCBI Taxonomy" id="39946"/>
    <lineage>
        <taxon>Eukaryota</taxon>
        <taxon>Viridiplantae</taxon>
        <taxon>Streptophyta</taxon>
        <taxon>Embryophyta</taxon>
        <taxon>Tracheophyta</taxon>
        <taxon>Spermatophyta</taxon>
        <taxon>Magnoliopsida</taxon>
        <taxon>Liliopsida</taxon>
        <taxon>Poales</taxon>
        <taxon>Poaceae</taxon>
        <taxon>BOP clade</taxon>
        <taxon>Oryzoideae</taxon>
        <taxon>Oryzeae</taxon>
        <taxon>Oryzinae</taxon>
        <taxon>Oryza</taxon>
        <taxon>Oryza sativa</taxon>
    </lineage>
</organism>
<evidence type="ECO:0000256" key="1">
    <source>
        <dbReference type="SAM" id="MobiDB-lite"/>
    </source>
</evidence>
<proteinExistence type="predicted"/>
<sequence length="100" mass="10713">MVSAARNRSSINGCQERPPAATAASTGLSKPGLRTATAAPSALSCDLSWLDLTGPMKCHYIMPFNGWVMEVILSGRCDQCAVSYRLMEASPEDKFSMLNA</sequence>
<keyword evidence="3" id="KW-1185">Reference proteome</keyword>
<name>A2ZDD7_ORYSI</name>
<feature type="compositionally biased region" description="Polar residues" evidence="1">
    <location>
        <begin position="1"/>
        <end position="13"/>
    </location>
</feature>
<evidence type="ECO:0000313" key="3">
    <source>
        <dbReference type="Proteomes" id="UP000007015"/>
    </source>
</evidence>
<evidence type="ECO:0000313" key="2">
    <source>
        <dbReference type="EMBL" id="EAY80621.1"/>
    </source>
</evidence>
<accession>A2ZDD7</accession>
<feature type="region of interest" description="Disordered" evidence="1">
    <location>
        <begin position="1"/>
        <end position="32"/>
    </location>
</feature>
<dbReference type="OMA" id="CHYIMPF"/>
<dbReference type="Proteomes" id="UP000007015">
    <property type="component" value="Chromosome 11"/>
</dbReference>
<gene>
    <name evidence="2" type="ORF">OsI_35802</name>
</gene>
<dbReference type="AlphaFoldDB" id="A2ZDD7"/>
<dbReference type="HOGENOM" id="CLU_2310766_0_0_1"/>
<reference evidence="2 3" key="1">
    <citation type="journal article" date="2005" name="PLoS Biol.">
        <title>The genomes of Oryza sativa: a history of duplications.</title>
        <authorList>
            <person name="Yu J."/>
            <person name="Wang J."/>
            <person name="Lin W."/>
            <person name="Li S."/>
            <person name="Li H."/>
            <person name="Zhou J."/>
            <person name="Ni P."/>
            <person name="Dong W."/>
            <person name="Hu S."/>
            <person name="Zeng C."/>
            <person name="Zhang J."/>
            <person name="Zhang Y."/>
            <person name="Li R."/>
            <person name="Xu Z."/>
            <person name="Li S."/>
            <person name="Li X."/>
            <person name="Zheng H."/>
            <person name="Cong L."/>
            <person name="Lin L."/>
            <person name="Yin J."/>
            <person name="Geng J."/>
            <person name="Li G."/>
            <person name="Shi J."/>
            <person name="Liu J."/>
            <person name="Lv H."/>
            <person name="Li J."/>
            <person name="Wang J."/>
            <person name="Deng Y."/>
            <person name="Ran L."/>
            <person name="Shi X."/>
            <person name="Wang X."/>
            <person name="Wu Q."/>
            <person name="Li C."/>
            <person name="Ren X."/>
            <person name="Wang J."/>
            <person name="Wang X."/>
            <person name="Li D."/>
            <person name="Liu D."/>
            <person name="Zhang X."/>
            <person name="Ji Z."/>
            <person name="Zhao W."/>
            <person name="Sun Y."/>
            <person name="Zhang Z."/>
            <person name="Bao J."/>
            <person name="Han Y."/>
            <person name="Dong L."/>
            <person name="Ji J."/>
            <person name="Chen P."/>
            <person name="Wu S."/>
            <person name="Liu J."/>
            <person name="Xiao Y."/>
            <person name="Bu D."/>
            <person name="Tan J."/>
            <person name="Yang L."/>
            <person name="Ye C."/>
            <person name="Zhang J."/>
            <person name="Xu J."/>
            <person name="Zhou Y."/>
            <person name="Yu Y."/>
            <person name="Zhang B."/>
            <person name="Zhuang S."/>
            <person name="Wei H."/>
            <person name="Liu B."/>
            <person name="Lei M."/>
            <person name="Yu H."/>
            <person name="Li Y."/>
            <person name="Xu H."/>
            <person name="Wei S."/>
            <person name="He X."/>
            <person name="Fang L."/>
            <person name="Zhang Z."/>
            <person name="Zhang Y."/>
            <person name="Huang X."/>
            <person name="Su Z."/>
            <person name="Tong W."/>
            <person name="Li J."/>
            <person name="Tong Z."/>
            <person name="Li S."/>
            <person name="Ye J."/>
            <person name="Wang L."/>
            <person name="Fang L."/>
            <person name="Lei T."/>
            <person name="Chen C."/>
            <person name="Chen H."/>
            <person name="Xu Z."/>
            <person name="Li H."/>
            <person name="Huang H."/>
            <person name="Zhang F."/>
            <person name="Xu H."/>
            <person name="Li N."/>
            <person name="Zhao C."/>
            <person name="Li S."/>
            <person name="Dong L."/>
            <person name="Huang Y."/>
            <person name="Li L."/>
            <person name="Xi Y."/>
            <person name="Qi Q."/>
            <person name="Li W."/>
            <person name="Zhang B."/>
            <person name="Hu W."/>
            <person name="Zhang Y."/>
            <person name="Tian X."/>
            <person name="Jiao Y."/>
            <person name="Liang X."/>
            <person name="Jin J."/>
            <person name="Gao L."/>
            <person name="Zheng W."/>
            <person name="Hao B."/>
            <person name="Liu S."/>
            <person name="Wang W."/>
            <person name="Yuan L."/>
            <person name="Cao M."/>
            <person name="McDermott J."/>
            <person name="Samudrala R."/>
            <person name="Wang J."/>
            <person name="Wong G.K."/>
            <person name="Yang H."/>
        </authorList>
    </citation>
    <scope>NUCLEOTIDE SEQUENCE [LARGE SCALE GENOMIC DNA]</scope>
    <source>
        <strain evidence="3">cv. 93-11</strain>
    </source>
</reference>
<dbReference type="EMBL" id="CM000136">
    <property type="protein sequence ID" value="EAY80621.1"/>
    <property type="molecule type" value="Genomic_DNA"/>
</dbReference>
<dbReference type="Gramene" id="BGIOSGA034149-TA">
    <property type="protein sequence ID" value="BGIOSGA034149-PA"/>
    <property type="gene ID" value="BGIOSGA034149"/>
</dbReference>
<protein>
    <submittedName>
        <fullName evidence="2">Uncharacterized protein</fullName>
    </submittedName>
</protein>